<name>A0ABT5LQ52_9GAMM</name>
<dbReference type="EMBL" id="JAQRFN010000006">
    <property type="protein sequence ID" value="MDC9596533.1"/>
    <property type="molecule type" value="Genomic_DNA"/>
</dbReference>
<evidence type="ECO:0000313" key="1">
    <source>
        <dbReference type="EMBL" id="MDC9596533.1"/>
    </source>
</evidence>
<dbReference type="Pfam" id="PF00577">
    <property type="entry name" value="Usher"/>
    <property type="match status" value="1"/>
</dbReference>
<keyword evidence="2" id="KW-1185">Reference proteome</keyword>
<reference evidence="1 2" key="1">
    <citation type="submission" date="2023-02" db="EMBL/GenBank/DDBJ databases">
        <title>Entomopathogenic bacteria.</title>
        <authorList>
            <person name="Machado R.A."/>
        </authorList>
    </citation>
    <scope>NUCLEOTIDE SEQUENCE [LARGE SCALE GENOMIC DNA]</scope>
    <source>
        <strain evidence="1 2">XENO-2</strain>
    </source>
</reference>
<gene>
    <name evidence="1" type="ORF">PSI14_06520</name>
</gene>
<evidence type="ECO:0000313" key="2">
    <source>
        <dbReference type="Proteomes" id="UP001220225"/>
    </source>
</evidence>
<dbReference type="Proteomes" id="UP001220225">
    <property type="component" value="Unassembled WGS sequence"/>
</dbReference>
<organism evidence="1 2">
    <name type="scientific">Xenorhabdus anantnagensis</name>
    <dbReference type="NCBI Taxonomy" id="3025875"/>
    <lineage>
        <taxon>Bacteria</taxon>
        <taxon>Pseudomonadati</taxon>
        <taxon>Pseudomonadota</taxon>
        <taxon>Gammaproteobacteria</taxon>
        <taxon>Enterobacterales</taxon>
        <taxon>Morganellaceae</taxon>
        <taxon>Xenorhabdus</taxon>
    </lineage>
</organism>
<accession>A0ABT5LQ52</accession>
<dbReference type="RefSeq" id="WP_273575106.1">
    <property type="nucleotide sequence ID" value="NZ_JAQRFN010000006.1"/>
</dbReference>
<proteinExistence type="predicted"/>
<sequence length="45" mass="5021">MGRYRSANGKERKPYFSQGTLSYGLHNRLTVYGGTILSRQTRGAA</sequence>
<dbReference type="InterPro" id="IPR000015">
    <property type="entry name" value="Fimb_usher"/>
</dbReference>
<protein>
    <submittedName>
        <fullName evidence="1">Fimbria/pilus outer membrane usher protein</fullName>
    </submittedName>
</protein>
<comment type="caution">
    <text evidence="1">The sequence shown here is derived from an EMBL/GenBank/DDBJ whole genome shotgun (WGS) entry which is preliminary data.</text>
</comment>